<keyword evidence="14" id="KW-1185">Reference proteome</keyword>
<proteinExistence type="inferred from homology"/>
<dbReference type="OrthoDB" id="9778641at2"/>
<dbReference type="Gene3D" id="3.40.50.300">
    <property type="entry name" value="P-loop containing nucleotide triphosphate hydrolases"/>
    <property type="match status" value="1"/>
</dbReference>
<evidence type="ECO:0000256" key="7">
    <source>
        <dbReference type="ARBA" id="ARBA00022741"/>
    </source>
</evidence>
<dbReference type="GO" id="GO:0046872">
    <property type="term" value="F:metal ion binding"/>
    <property type="evidence" value="ECO:0007669"/>
    <property type="project" value="UniProtKB-KW"/>
</dbReference>
<comment type="function">
    <text evidence="2">The key enzymatic reactions in nitrogen fixation are catalyzed by the nitrogenase complex, which has 2 components: the iron protein and the molybdenum-iron protein.</text>
</comment>
<name>A0A1M5BQU8_9CLOT</name>
<dbReference type="SUPFAM" id="SSF52540">
    <property type="entry name" value="P-loop containing nucleoside triphosphate hydrolases"/>
    <property type="match status" value="1"/>
</dbReference>
<dbReference type="PROSITE" id="PS51026">
    <property type="entry name" value="NIFH_FRXC_3"/>
    <property type="match status" value="1"/>
</dbReference>
<dbReference type="Pfam" id="PF00142">
    <property type="entry name" value="Fer4_NifH"/>
    <property type="match status" value="1"/>
</dbReference>
<dbReference type="InterPro" id="IPR030655">
    <property type="entry name" value="NifH/chlL_CS"/>
</dbReference>
<evidence type="ECO:0000256" key="8">
    <source>
        <dbReference type="ARBA" id="ARBA00022840"/>
    </source>
</evidence>
<comment type="catalytic activity">
    <reaction evidence="11">
        <text>N2 + 8 reduced [2Fe-2S]-[ferredoxin] + 16 ATP + 16 H2O = H2 + 8 oxidized [2Fe-2S]-[ferredoxin] + 2 NH4(+) + 16 ADP + 16 phosphate + 6 H(+)</text>
        <dbReference type="Rhea" id="RHEA:21448"/>
        <dbReference type="Rhea" id="RHEA-COMP:10000"/>
        <dbReference type="Rhea" id="RHEA-COMP:10001"/>
        <dbReference type="ChEBI" id="CHEBI:15377"/>
        <dbReference type="ChEBI" id="CHEBI:15378"/>
        <dbReference type="ChEBI" id="CHEBI:17997"/>
        <dbReference type="ChEBI" id="CHEBI:18276"/>
        <dbReference type="ChEBI" id="CHEBI:28938"/>
        <dbReference type="ChEBI" id="CHEBI:30616"/>
        <dbReference type="ChEBI" id="CHEBI:33737"/>
        <dbReference type="ChEBI" id="CHEBI:33738"/>
        <dbReference type="ChEBI" id="CHEBI:43474"/>
        <dbReference type="ChEBI" id="CHEBI:456216"/>
        <dbReference type="EC" id="1.18.6.1"/>
    </reaction>
</comment>
<dbReference type="EC" id="1.18.6.1" evidence="5"/>
<organism evidence="13 14">
    <name type="scientific">Lactonifactor longoviformis DSM 17459</name>
    <dbReference type="NCBI Taxonomy" id="1122155"/>
    <lineage>
        <taxon>Bacteria</taxon>
        <taxon>Bacillati</taxon>
        <taxon>Bacillota</taxon>
        <taxon>Clostridia</taxon>
        <taxon>Eubacteriales</taxon>
        <taxon>Clostridiaceae</taxon>
        <taxon>Lactonifactor</taxon>
    </lineage>
</organism>
<keyword evidence="12" id="KW-0004">4Fe-4S</keyword>
<evidence type="ECO:0000256" key="5">
    <source>
        <dbReference type="ARBA" id="ARBA00012773"/>
    </source>
</evidence>
<evidence type="ECO:0000256" key="10">
    <source>
        <dbReference type="ARBA" id="ARBA00023014"/>
    </source>
</evidence>
<comment type="subunit">
    <text evidence="4">Homodimer.</text>
</comment>
<evidence type="ECO:0000256" key="2">
    <source>
        <dbReference type="ARBA" id="ARBA00002234"/>
    </source>
</evidence>
<keyword evidence="8 12" id="KW-0067">ATP-binding</keyword>
<dbReference type="PROSITE" id="PS00746">
    <property type="entry name" value="NIFH_FRXC_1"/>
    <property type="match status" value="1"/>
</dbReference>
<keyword evidence="9 12" id="KW-0408">Iron</keyword>
<sequence length="281" mass="31115">MSEKTKRIAFYGKGGIGKSTIASNLSAVLASEGRKVLHIGCDPKADSTRLLMGRRIPTVLEQQLEHQGTIRREDILFQSSCGVWCIEAGGPRAGRGCAGIGITTMADTLDCLEILKEDWDVILYDVLGDVVCGGFAMPMRKHFVDKVYIVTSPDFMSLYAANNIMRGVASYAYGGVRMGGLVLNHLKGVSEEEPVRRFSELTGAEICARLEESVQIKAADYRQELLQERYPKTPVCRVLEDLAAHIIAGRSMDAVRPLSELEMDEFRQEISKIGVELWERL</sequence>
<keyword evidence="6 12" id="KW-0479">Metal-binding</keyword>
<reference evidence="13 14" key="1">
    <citation type="submission" date="2016-11" db="EMBL/GenBank/DDBJ databases">
        <authorList>
            <person name="Jaros S."/>
            <person name="Januszkiewicz K."/>
            <person name="Wedrychowicz H."/>
        </authorList>
    </citation>
    <scope>NUCLEOTIDE SEQUENCE [LARGE SCALE GENOMIC DNA]</scope>
    <source>
        <strain evidence="13 14">DSM 17459</strain>
    </source>
</reference>
<keyword evidence="12" id="KW-0560">Oxidoreductase</keyword>
<accession>A0A1M5BQU8</accession>
<evidence type="ECO:0000313" key="14">
    <source>
        <dbReference type="Proteomes" id="UP000184245"/>
    </source>
</evidence>
<dbReference type="GO" id="GO:0005524">
    <property type="term" value="F:ATP binding"/>
    <property type="evidence" value="ECO:0007669"/>
    <property type="project" value="UniProtKB-KW"/>
</dbReference>
<dbReference type="PANTHER" id="PTHR42864">
    <property type="entry name" value="LIGHT-INDEPENDENT PROTOCHLOROPHYLLIDE REDUCTASE IRON-SULFUR ATP-BINDING PROTEIN"/>
    <property type="match status" value="1"/>
</dbReference>
<evidence type="ECO:0000256" key="3">
    <source>
        <dbReference type="ARBA" id="ARBA00005504"/>
    </source>
</evidence>
<comment type="cofactor">
    <cofactor evidence="1">
        <name>[4Fe-4S] cluster</name>
        <dbReference type="ChEBI" id="CHEBI:49883"/>
    </cofactor>
</comment>
<dbReference type="EMBL" id="FQVI01000029">
    <property type="protein sequence ID" value="SHF44928.1"/>
    <property type="molecule type" value="Genomic_DNA"/>
</dbReference>
<dbReference type="AlphaFoldDB" id="A0A1M5BQU8"/>
<keyword evidence="7 12" id="KW-0547">Nucleotide-binding</keyword>
<dbReference type="PIRSF" id="PIRSF000363">
    <property type="entry name" value="Nitrogenase_iron"/>
    <property type="match status" value="1"/>
</dbReference>
<evidence type="ECO:0000256" key="11">
    <source>
        <dbReference type="ARBA" id="ARBA00047967"/>
    </source>
</evidence>
<evidence type="ECO:0000313" key="13">
    <source>
        <dbReference type="EMBL" id="SHF44928.1"/>
    </source>
</evidence>
<evidence type="ECO:0000256" key="12">
    <source>
        <dbReference type="RuleBase" id="RU003688"/>
    </source>
</evidence>
<dbReference type="Proteomes" id="UP000184245">
    <property type="component" value="Unassembled WGS sequence"/>
</dbReference>
<dbReference type="PRINTS" id="PR00091">
    <property type="entry name" value="NITROGNASEII"/>
</dbReference>
<evidence type="ECO:0000256" key="4">
    <source>
        <dbReference type="ARBA" id="ARBA00011738"/>
    </source>
</evidence>
<keyword evidence="10 12" id="KW-0411">Iron-sulfur</keyword>
<evidence type="ECO:0000256" key="9">
    <source>
        <dbReference type="ARBA" id="ARBA00023004"/>
    </source>
</evidence>
<gene>
    <name evidence="13" type="ORF">SAMN02745158_03785</name>
</gene>
<dbReference type="RefSeq" id="WP_072854335.1">
    <property type="nucleotide sequence ID" value="NZ_FQVI01000029.1"/>
</dbReference>
<dbReference type="PROSITE" id="PS00692">
    <property type="entry name" value="NIFH_FRXC_2"/>
    <property type="match status" value="1"/>
</dbReference>
<comment type="similarity">
    <text evidence="3 12">Belongs to the NifH/BchL/ChlL family.</text>
</comment>
<evidence type="ECO:0000256" key="1">
    <source>
        <dbReference type="ARBA" id="ARBA00001966"/>
    </source>
</evidence>
<dbReference type="GO" id="GO:0016163">
    <property type="term" value="F:nitrogenase activity"/>
    <property type="evidence" value="ECO:0007669"/>
    <property type="project" value="UniProtKB-EC"/>
</dbReference>
<dbReference type="STRING" id="1122155.SAMN02745158_03785"/>
<dbReference type="CDD" id="cd02040">
    <property type="entry name" value="NifH"/>
    <property type="match status" value="1"/>
</dbReference>
<dbReference type="InterPro" id="IPR000392">
    <property type="entry name" value="NifH/frxC"/>
</dbReference>
<dbReference type="GO" id="GO:0051539">
    <property type="term" value="F:4 iron, 4 sulfur cluster binding"/>
    <property type="evidence" value="ECO:0007669"/>
    <property type="project" value="UniProtKB-KW"/>
</dbReference>
<evidence type="ECO:0000256" key="6">
    <source>
        <dbReference type="ARBA" id="ARBA00022723"/>
    </source>
</evidence>
<dbReference type="PANTHER" id="PTHR42864:SF2">
    <property type="entry name" value="LIGHT-INDEPENDENT PROTOCHLOROPHYLLIDE REDUCTASE IRON-SULFUR ATP-BINDING PROTEIN"/>
    <property type="match status" value="1"/>
</dbReference>
<dbReference type="InterPro" id="IPR027417">
    <property type="entry name" value="P-loop_NTPase"/>
</dbReference>
<protein>
    <recommendedName>
        <fullName evidence="5">nitrogenase</fullName>
        <ecNumber evidence="5">1.18.6.1</ecNumber>
    </recommendedName>
</protein>